<reference evidence="3" key="1">
    <citation type="journal article" date="2019" name="Int. J. Syst. Evol. Microbiol.">
        <title>The Global Catalogue of Microorganisms (GCM) 10K type strain sequencing project: providing services to taxonomists for standard genome sequencing and annotation.</title>
        <authorList>
            <consortium name="The Broad Institute Genomics Platform"/>
            <consortium name="The Broad Institute Genome Sequencing Center for Infectious Disease"/>
            <person name="Wu L."/>
            <person name="Ma J."/>
        </authorList>
    </citation>
    <scope>NUCLEOTIDE SEQUENCE [LARGE SCALE GENOMIC DNA]</scope>
    <source>
        <strain evidence="3">JCM 4594</strain>
    </source>
</reference>
<accession>A0ABQ3B034</accession>
<dbReference type="InterPro" id="IPR002645">
    <property type="entry name" value="STAS_dom"/>
</dbReference>
<protein>
    <recommendedName>
        <fullName evidence="1">STAS domain-containing protein</fullName>
    </recommendedName>
</protein>
<dbReference type="Proteomes" id="UP000600946">
    <property type="component" value="Unassembled WGS sequence"/>
</dbReference>
<dbReference type="SUPFAM" id="SSF52091">
    <property type="entry name" value="SpoIIaa-like"/>
    <property type="match status" value="1"/>
</dbReference>
<dbReference type="InterPro" id="IPR036513">
    <property type="entry name" value="STAS_dom_sf"/>
</dbReference>
<evidence type="ECO:0000259" key="1">
    <source>
        <dbReference type="PROSITE" id="PS50801"/>
    </source>
</evidence>
<dbReference type="GeneID" id="96295578"/>
<evidence type="ECO:0000313" key="3">
    <source>
        <dbReference type="Proteomes" id="UP000600946"/>
    </source>
</evidence>
<dbReference type="RefSeq" id="WP_190029626.1">
    <property type="nucleotide sequence ID" value="NZ_BMUU01000029.1"/>
</dbReference>
<gene>
    <name evidence="2" type="ORF">GCM10010326_77560</name>
</gene>
<feature type="domain" description="STAS" evidence="1">
    <location>
        <begin position="26"/>
        <end position="118"/>
    </location>
</feature>
<organism evidence="2 3">
    <name type="scientific">Streptomyces xanthochromogenes</name>
    <dbReference type="NCBI Taxonomy" id="67384"/>
    <lineage>
        <taxon>Bacteria</taxon>
        <taxon>Bacillati</taxon>
        <taxon>Actinomycetota</taxon>
        <taxon>Actinomycetes</taxon>
        <taxon>Kitasatosporales</taxon>
        <taxon>Streptomycetaceae</taxon>
        <taxon>Streptomyces</taxon>
    </lineage>
</organism>
<proteinExistence type="predicted"/>
<dbReference type="EMBL" id="BMUU01000029">
    <property type="protein sequence ID" value="GGY71847.1"/>
    <property type="molecule type" value="Genomic_DNA"/>
</dbReference>
<name>A0ABQ3B034_9ACTN</name>
<dbReference type="PROSITE" id="PS50801">
    <property type="entry name" value="STAS"/>
    <property type="match status" value="1"/>
</dbReference>
<comment type="caution">
    <text evidence="2">The sequence shown here is derived from an EMBL/GenBank/DDBJ whole genome shotgun (WGS) entry which is preliminary data.</text>
</comment>
<keyword evidence="3" id="KW-1185">Reference proteome</keyword>
<sequence>MNAADEYLDDDLVVVHTVLGNAPAYVLMLRGTTSSWNAPALEAHFERAITHGIAVIVDCGALRFGDSNLLRLLLHTRALRQLVLVGPISTTFTHRLAVTGTAALFPITPTLTRALALVAS</sequence>
<dbReference type="Gene3D" id="3.30.750.24">
    <property type="entry name" value="STAS domain"/>
    <property type="match status" value="1"/>
</dbReference>
<evidence type="ECO:0000313" key="2">
    <source>
        <dbReference type="EMBL" id="GGY71847.1"/>
    </source>
</evidence>